<reference evidence="5 6" key="1">
    <citation type="submission" date="2018-06" db="EMBL/GenBank/DDBJ databases">
        <title>Halonotius sp. F13-13 a new haloarchaeeon isolated from a solar saltern from Isla Cristina, Huelva, Spain.</title>
        <authorList>
            <person name="Duran-Viseras A."/>
            <person name="Sanchez-Porro C."/>
            <person name="Ventosa A."/>
        </authorList>
    </citation>
    <scope>NUCLEOTIDE SEQUENCE [LARGE SCALE GENOMIC DNA]</scope>
    <source>
        <strain evidence="5 6">CECT 7525</strain>
    </source>
</reference>
<dbReference type="PANTHER" id="PTHR30408:SF12">
    <property type="entry name" value="TYPE I RESTRICTION ENZYME MJAVIII SPECIFICITY SUBUNIT"/>
    <property type="match status" value="1"/>
</dbReference>
<sequence>MMKSDWDVVEVREACELIVDCINNTAPTVDGPTPYKMLRTTNIGEGRIDLSDVDYVTEETYEEWIRRAEVNKGDVLLTREAPLGDVGLVREDDTVFLGQRVMQYRPDPEVLDSRYLTYAFLSPFVQNQIHKYKGSGSTVDHIRVPECEKIKIPLPPLEYQKKIADVLTDFDDKIQTNIEMNDRLEAIADALFQSWFIDFDNYTDFKDSKEGQIPSEFQVKELGELVNPSRGLSYTSDYLDKKGEEGYPMINLKNVEEGGGFREDGMKFYTKEEMKERYEMEPYDLIIAITEQTMDGSLLGSPALIPPIFDEDRIIISQDVCDISPKEDNMLDEYFLYYLMRSDKFRNYCHAHATGSTVHHLRQDVIKSYPVILPPESEIERFSDIVQSMKELQFSNMIENRYLEEMKQTLLPRLMTGEVRASDINIGEKKLSNEV</sequence>
<dbReference type="AlphaFoldDB" id="A0A3A6Q9E9"/>
<comment type="caution">
    <text evidence="5">The sequence shown here is derived from an EMBL/GenBank/DDBJ whole genome shotgun (WGS) entry which is preliminary data.</text>
</comment>
<dbReference type="InterPro" id="IPR000055">
    <property type="entry name" value="Restrct_endonuc_typeI_TRD"/>
</dbReference>
<evidence type="ECO:0000256" key="3">
    <source>
        <dbReference type="ARBA" id="ARBA00023125"/>
    </source>
</evidence>
<proteinExistence type="inferred from homology"/>
<comment type="similarity">
    <text evidence="1">Belongs to the type-I restriction system S methylase family.</text>
</comment>
<keyword evidence="6" id="KW-1185">Reference proteome</keyword>
<dbReference type="GO" id="GO:0003677">
    <property type="term" value="F:DNA binding"/>
    <property type="evidence" value="ECO:0007669"/>
    <property type="project" value="UniProtKB-KW"/>
</dbReference>
<feature type="domain" description="Type I restriction modification DNA specificity" evidence="4">
    <location>
        <begin position="214"/>
        <end position="388"/>
    </location>
</feature>
<dbReference type="EMBL" id="QMDW01000001">
    <property type="protein sequence ID" value="RJX51896.1"/>
    <property type="molecule type" value="Genomic_DNA"/>
</dbReference>
<evidence type="ECO:0000259" key="4">
    <source>
        <dbReference type="Pfam" id="PF01420"/>
    </source>
</evidence>
<dbReference type="InterPro" id="IPR044946">
    <property type="entry name" value="Restrct_endonuc_typeI_TRD_sf"/>
</dbReference>
<name>A0A3A6Q9E9_9EURY</name>
<evidence type="ECO:0000256" key="2">
    <source>
        <dbReference type="ARBA" id="ARBA00022747"/>
    </source>
</evidence>
<evidence type="ECO:0000313" key="5">
    <source>
        <dbReference type="EMBL" id="RJX51896.1"/>
    </source>
</evidence>
<accession>A0A3A6Q9E9</accession>
<dbReference type="PANTHER" id="PTHR30408">
    <property type="entry name" value="TYPE-1 RESTRICTION ENZYME ECOKI SPECIFICITY PROTEIN"/>
    <property type="match status" value="1"/>
</dbReference>
<dbReference type="GO" id="GO:0009307">
    <property type="term" value="P:DNA restriction-modification system"/>
    <property type="evidence" value="ECO:0007669"/>
    <property type="project" value="UniProtKB-KW"/>
</dbReference>
<keyword evidence="3" id="KW-0238">DNA-binding</keyword>
<dbReference type="InterPro" id="IPR052021">
    <property type="entry name" value="Type-I_RS_S_subunit"/>
</dbReference>
<dbReference type="Gene3D" id="3.90.220.20">
    <property type="entry name" value="DNA methylase specificity domains"/>
    <property type="match status" value="2"/>
</dbReference>
<protein>
    <recommendedName>
        <fullName evidence="4">Type I restriction modification DNA specificity domain-containing protein</fullName>
    </recommendedName>
</protein>
<evidence type="ECO:0000256" key="1">
    <source>
        <dbReference type="ARBA" id="ARBA00010923"/>
    </source>
</evidence>
<dbReference type="SUPFAM" id="SSF116734">
    <property type="entry name" value="DNA methylase specificity domain"/>
    <property type="match status" value="2"/>
</dbReference>
<keyword evidence="2" id="KW-0680">Restriction system</keyword>
<gene>
    <name evidence="5" type="ORF">DP106_00870</name>
</gene>
<feature type="domain" description="Type I restriction modification DNA specificity" evidence="4">
    <location>
        <begin position="4"/>
        <end position="185"/>
    </location>
</feature>
<evidence type="ECO:0000313" key="6">
    <source>
        <dbReference type="Proteomes" id="UP000281564"/>
    </source>
</evidence>
<dbReference type="Pfam" id="PF01420">
    <property type="entry name" value="Methylase_S"/>
    <property type="match status" value="2"/>
</dbReference>
<dbReference type="Proteomes" id="UP000281564">
    <property type="component" value="Unassembled WGS sequence"/>
</dbReference>
<organism evidence="5 6">
    <name type="scientific">Halonotius pteroides</name>
    <dbReference type="NCBI Taxonomy" id="268735"/>
    <lineage>
        <taxon>Archaea</taxon>
        <taxon>Methanobacteriati</taxon>
        <taxon>Methanobacteriota</taxon>
        <taxon>Stenosarchaea group</taxon>
        <taxon>Halobacteria</taxon>
        <taxon>Halobacteriales</taxon>
        <taxon>Haloferacaceae</taxon>
        <taxon>Halonotius</taxon>
    </lineage>
</organism>
<dbReference type="CDD" id="cd17246">
    <property type="entry name" value="RMtype1_S_SonII-TRD2-CR2_like"/>
    <property type="match status" value="1"/>
</dbReference>